<dbReference type="Pfam" id="PF06013">
    <property type="entry name" value="WXG100"/>
    <property type="match status" value="1"/>
</dbReference>
<keyword evidence="3" id="KW-1185">Reference proteome</keyword>
<dbReference type="Gene3D" id="1.10.287.1060">
    <property type="entry name" value="ESAT-6-like"/>
    <property type="match status" value="1"/>
</dbReference>
<gene>
    <name evidence="2" type="ORF">BJ983_003787</name>
</gene>
<comment type="similarity">
    <text evidence="1">Belongs to the WXG100 family.</text>
</comment>
<dbReference type="Proteomes" id="UP000535890">
    <property type="component" value="Unassembled WGS sequence"/>
</dbReference>
<name>A0A7Y9DYF3_9PSEU</name>
<accession>A0A7Y9DYF3</accession>
<protein>
    <recommendedName>
        <fullName evidence="1">ESAT-6-like protein</fullName>
    </recommendedName>
</protein>
<dbReference type="AlphaFoldDB" id="A0A7Y9DYF3"/>
<dbReference type="InterPro" id="IPR036689">
    <property type="entry name" value="ESAT-6-like_sf"/>
</dbReference>
<proteinExistence type="inferred from homology"/>
<evidence type="ECO:0000256" key="1">
    <source>
        <dbReference type="RuleBase" id="RU362001"/>
    </source>
</evidence>
<dbReference type="InterPro" id="IPR010310">
    <property type="entry name" value="T7SS_ESAT-6-like"/>
</dbReference>
<reference evidence="2 3" key="1">
    <citation type="submission" date="2020-07" db="EMBL/GenBank/DDBJ databases">
        <title>Sequencing the genomes of 1000 actinobacteria strains.</title>
        <authorList>
            <person name="Klenk H.-P."/>
        </authorList>
    </citation>
    <scope>NUCLEOTIDE SEQUENCE [LARGE SCALE GENOMIC DNA]</scope>
    <source>
        <strain evidence="2 3">DSM 45772</strain>
    </source>
</reference>
<dbReference type="SUPFAM" id="SSF140453">
    <property type="entry name" value="EsxAB dimer-like"/>
    <property type="match status" value="1"/>
</dbReference>
<comment type="caution">
    <text evidence="2">The sequence shown here is derived from an EMBL/GenBank/DDBJ whole genome shotgun (WGS) entry which is preliminary data.</text>
</comment>
<dbReference type="EMBL" id="JACCBN010000001">
    <property type="protein sequence ID" value="NYD37685.1"/>
    <property type="molecule type" value="Genomic_DNA"/>
</dbReference>
<evidence type="ECO:0000313" key="3">
    <source>
        <dbReference type="Proteomes" id="UP000535890"/>
    </source>
</evidence>
<evidence type="ECO:0000313" key="2">
    <source>
        <dbReference type="EMBL" id="NYD37685.1"/>
    </source>
</evidence>
<dbReference type="NCBIfam" id="TIGR03930">
    <property type="entry name" value="WXG100_ESAT6"/>
    <property type="match status" value="1"/>
</dbReference>
<organism evidence="2 3">
    <name type="scientific">Actinomycetospora corticicola</name>
    <dbReference type="NCBI Taxonomy" id="663602"/>
    <lineage>
        <taxon>Bacteria</taxon>
        <taxon>Bacillati</taxon>
        <taxon>Actinomycetota</taxon>
        <taxon>Actinomycetes</taxon>
        <taxon>Pseudonocardiales</taxon>
        <taxon>Pseudonocardiaceae</taxon>
        <taxon>Actinomycetospora</taxon>
    </lineage>
</organism>
<sequence>MDEIRVTFGELSAAQQNVTATATRIRGQLDDLERRLAPLVAGWTGAAAEQYRARQREIDTAWADLAQVLGLVGGRLGQAEQTYRAVEQRNAARY</sequence>
<dbReference type="RefSeq" id="WP_179795236.1">
    <property type="nucleotide sequence ID" value="NZ_BAABHP010000025.1"/>
</dbReference>